<dbReference type="InterPro" id="IPR033891">
    <property type="entry name" value="TTC38"/>
</dbReference>
<dbReference type="PANTHER" id="PTHR16263:SF4">
    <property type="entry name" value="TETRATRICOPEPTIDE REPEAT PROTEIN 38"/>
    <property type="match status" value="1"/>
</dbReference>
<sequence>MSCPASFYNLHQWQKECGFALPTTSEATAKLYHATLHQFASLTDEPSLGGLEACLTRLLESEPEFLPGCLLHASLVLPSLERGSPEFADGMARVTDLVVPHYSNSNLFKPFALSRHGFGLEECYQFQRATDVLDSALWLNPADPWAHHSMAHVFHSTGRYAQGLGYMLGTRETGWLPGNHLSCHNTWHTALFYMNTGRTDRALELYDQFMLDALTASKGAFPASDCVSLLFRLQVAGVDVGKRWQELCDSALTEMTAATAPACKAGATPGHDLLFYDFHLALALACAGRTDQLAEFSDRLADTIKQRPEWHHSVRLCRGIAVDGGLGEDGAAGLVAATQDFLAGDHSAVCRRLHPLRHRLAGVGGSRAQREIFTCVLAQSACLAKDWPVLSSLLAAAEAEGRQDDAAMARLRREHLRHGETCSE</sequence>
<dbReference type="InterPro" id="IPR011990">
    <property type="entry name" value="TPR-like_helical_dom_sf"/>
</dbReference>
<evidence type="ECO:0000256" key="4">
    <source>
        <dbReference type="ARBA" id="ARBA00022803"/>
    </source>
</evidence>
<comment type="similarity">
    <text evidence="1">Belongs to the TTC38 family.</text>
</comment>
<accession>A0A1I8IPB5</accession>
<name>A0A1I8IPB5_9PLAT</name>
<protein>
    <recommendedName>
        <fullName evidence="2">Tetratricopeptide repeat protein 38</fullName>
    </recommendedName>
</protein>
<dbReference type="SUPFAM" id="SSF48452">
    <property type="entry name" value="TPR-like"/>
    <property type="match status" value="1"/>
</dbReference>
<organism evidence="5 6">
    <name type="scientific">Macrostomum lignano</name>
    <dbReference type="NCBI Taxonomy" id="282301"/>
    <lineage>
        <taxon>Eukaryota</taxon>
        <taxon>Metazoa</taxon>
        <taxon>Spiralia</taxon>
        <taxon>Lophotrochozoa</taxon>
        <taxon>Platyhelminthes</taxon>
        <taxon>Rhabditophora</taxon>
        <taxon>Macrostomorpha</taxon>
        <taxon>Macrostomida</taxon>
        <taxon>Macrostomidae</taxon>
        <taxon>Macrostomum</taxon>
    </lineage>
</organism>
<evidence type="ECO:0000256" key="3">
    <source>
        <dbReference type="ARBA" id="ARBA00022737"/>
    </source>
</evidence>
<keyword evidence="4" id="KW-0802">TPR repeat</keyword>
<dbReference type="Proteomes" id="UP000095280">
    <property type="component" value="Unplaced"/>
</dbReference>
<dbReference type="PANTHER" id="PTHR16263">
    <property type="entry name" value="TETRATRICOPEPTIDE REPEAT PROTEIN 38"/>
    <property type="match status" value="1"/>
</dbReference>
<evidence type="ECO:0000256" key="1">
    <source>
        <dbReference type="ARBA" id="ARBA00005857"/>
    </source>
</evidence>
<keyword evidence="3" id="KW-0677">Repeat</keyword>
<reference evidence="6" key="1">
    <citation type="submission" date="2016-11" db="UniProtKB">
        <authorList>
            <consortium name="WormBaseParasite"/>
        </authorList>
    </citation>
    <scope>IDENTIFICATION</scope>
</reference>
<dbReference type="WBParaSite" id="maker-uti_cns_0014624-snap-gene-0.4-mRNA-1">
    <property type="protein sequence ID" value="maker-uti_cns_0014624-snap-gene-0.4-mRNA-1"/>
    <property type="gene ID" value="maker-uti_cns_0014624-snap-gene-0.4"/>
</dbReference>
<proteinExistence type="inferred from homology"/>
<evidence type="ECO:0000313" key="6">
    <source>
        <dbReference type="WBParaSite" id="maker-uti_cns_0014624-snap-gene-0.4-mRNA-1"/>
    </source>
</evidence>
<dbReference type="Gene3D" id="1.25.40.10">
    <property type="entry name" value="Tetratricopeptide repeat domain"/>
    <property type="match status" value="1"/>
</dbReference>
<dbReference type="AlphaFoldDB" id="A0A1I8IPB5"/>
<keyword evidence="5" id="KW-1185">Reference proteome</keyword>
<evidence type="ECO:0000256" key="2">
    <source>
        <dbReference type="ARBA" id="ARBA00019992"/>
    </source>
</evidence>
<evidence type="ECO:0000313" key="5">
    <source>
        <dbReference type="Proteomes" id="UP000095280"/>
    </source>
</evidence>